<name>A0A0C2MSN9_THEKT</name>
<dbReference type="InterPro" id="IPR009072">
    <property type="entry name" value="Histone-fold"/>
</dbReference>
<dbReference type="PANTHER" id="PTHR46138">
    <property type="entry name" value="PROTEIN DR1"/>
    <property type="match status" value="1"/>
</dbReference>
<feature type="domain" description="Transcription factor CBF/NF-Y/archaeal histone" evidence="8">
    <location>
        <begin position="24"/>
        <end position="87"/>
    </location>
</feature>
<evidence type="ECO:0000256" key="3">
    <source>
        <dbReference type="ARBA" id="ARBA00018742"/>
    </source>
</evidence>
<feature type="region of interest" description="Disordered" evidence="7">
    <location>
        <begin position="145"/>
        <end position="186"/>
    </location>
</feature>
<dbReference type="OrthoDB" id="601405at2759"/>
<dbReference type="Pfam" id="PF00808">
    <property type="entry name" value="CBFD_NFYB_HMF"/>
    <property type="match status" value="1"/>
</dbReference>
<evidence type="ECO:0000256" key="1">
    <source>
        <dbReference type="ARBA" id="ARBA00004123"/>
    </source>
</evidence>
<dbReference type="AlphaFoldDB" id="A0A0C2MSN9"/>
<dbReference type="GO" id="GO:0017054">
    <property type="term" value="C:negative cofactor 2 complex"/>
    <property type="evidence" value="ECO:0007669"/>
    <property type="project" value="InterPro"/>
</dbReference>
<dbReference type="PANTHER" id="PTHR46138:SF1">
    <property type="entry name" value="PROTEIN DR1"/>
    <property type="match status" value="1"/>
</dbReference>
<dbReference type="InterPro" id="IPR042225">
    <property type="entry name" value="Ncb2"/>
</dbReference>
<evidence type="ECO:0000256" key="4">
    <source>
        <dbReference type="ARBA" id="ARBA00023242"/>
    </source>
</evidence>
<accession>A0A0C2MSN9</accession>
<comment type="similarity">
    <text evidence="2">Belongs to the NC2 beta/DR1 family.</text>
</comment>
<comment type="subcellular location">
    <subcellularLocation>
        <location evidence="1">Nucleus</location>
    </subcellularLocation>
</comment>
<protein>
    <recommendedName>
        <fullName evidence="3">Protein Dr1</fullName>
    </recommendedName>
    <alternativeName>
        <fullName evidence="6">Down-regulator of transcription 1</fullName>
    </alternativeName>
    <alternativeName>
        <fullName evidence="5">Negative cofactor 2-beta</fullName>
    </alternativeName>
</protein>
<dbReference type="OMA" id="EVCNQSN"/>
<evidence type="ECO:0000313" key="10">
    <source>
        <dbReference type="Proteomes" id="UP000031668"/>
    </source>
</evidence>
<organism evidence="9 10">
    <name type="scientific">Thelohanellus kitauei</name>
    <name type="common">Myxosporean</name>
    <dbReference type="NCBI Taxonomy" id="669202"/>
    <lineage>
        <taxon>Eukaryota</taxon>
        <taxon>Metazoa</taxon>
        <taxon>Cnidaria</taxon>
        <taxon>Myxozoa</taxon>
        <taxon>Myxosporea</taxon>
        <taxon>Bivalvulida</taxon>
        <taxon>Platysporina</taxon>
        <taxon>Myxobolidae</taxon>
        <taxon>Thelohanellus</taxon>
    </lineage>
</organism>
<reference evidence="9 10" key="1">
    <citation type="journal article" date="2014" name="Genome Biol. Evol.">
        <title>The genome of the myxosporean Thelohanellus kitauei shows adaptations to nutrient acquisition within its fish host.</title>
        <authorList>
            <person name="Yang Y."/>
            <person name="Xiong J."/>
            <person name="Zhou Z."/>
            <person name="Huo F."/>
            <person name="Miao W."/>
            <person name="Ran C."/>
            <person name="Liu Y."/>
            <person name="Zhang J."/>
            <person name="Feng J."/>
            <person name="Wang M."/>
            <person name="Wang M."/>
            <person name="Wang L."/>
            <person name="Yao B."/>
        </authorList>
    </citation>
    <scope>NUCLEOTIDE SEQUENCE [LARGE SCALE GENOMIC DNA]</scope>
    <source>
        <strain evidence="9">Wuqing</strain>
    </source>
</reference>
<dbReference type="GO" id="GO:0046982">
    <property type="term" value="F:protein heterodimerization activity"/>
    <property type="evidence" value="ECO:0007669"/>
    <property type="project" value="InterPro"/>
</dbReference>
<evidence type="ECO:0000256" key="5">
    <source>
        <dbReference type="ARBA" id="ARBA00030451"/>
    </source>
</evidence>
<dbReference type="GO" id="GO:0051123">
    <property type="term" value="P:RNA polymerase II preinitiation complex assembly"/>
    <property type="evidence" value="ECO:0007669"/>
    <property type="project" value="TreeGrafter"/>
</dbReference>
<dbReference type="GO" id="GO:0000122">
    <property type="term" value="P:negative regulation of transcription by RNA polymerase II"/>
    <property type="evidence" value="ECO:0007669"/>
    <property type="project" value="InterPro"/>
</dbReference>
<evidence type="ECO:0000259" key="8">
    <source>
        <dbReference type="Pfam" id="PF00808"/>
    </source>
</evidence>
<feature type="region of interest" description="Disordered" evidence="7">
    <location>
        <begin position="1"/>
        <end position="22"/>
    </location>
</feature>
<dbReference type="GO" id="GO:0017025">
    <property type="term" value="F:TBP-class protein binding"/>
    <property type="evidence" value="ECO:0007669"/>
    <property type="project" value="TreeGrafter"/>
</dbReference>
<evidence type="ECO:0000313" key="9">
    <source>
        <dbReference type="EMBL" id="KII70316.1"/>
    </source>
</evidence>
<dbReference type="InterPro" id="IPR003958">
    <property type="entry name" value="CBFA_NFYB_domain"/>
</dbReference>
<evidence type="ECO:0000256" key="2">
    <source>
        <dbReference type="ARBA" id="ARBA00009245"/>
    </source>
</evidence>
<feature type="compositionally biased region" description="Basic and acidic residues" evidence="7">
    <location>
        <begin position="145"/>
        <end position="170"/>
    </location>
</feature>
<dbReference type="GO" id="GO:0016251">
    <property type="term" value="F:RNA polymerase II general transcription initiation factor activity"/>
    <property type="evidence" value="ECO:0007669"/>
    <property type="project" value="TreeGrafter"/>
</dbReference>
<proteinExistence type="inferred from homology"/>
<dbReference type="SUPFAM" id="SSF47113">
    <property type="entry name" value="Histone-fold"/>
    <property type="match status" value="1"/>
</dbReference>
<dbReference type="CDD" id="cd22905">
    <property type="entry name" value="HFD_Dr1"/>
    <property type="match status" value="1"/>
</dbReference>
<keyword evidence="4" id="KW-0539">Nucleus</keyword>
<sequence>MKENSASRRKSLSVGRKCDSSEKRLPKSVIVKALRGGLGGAKLESDTRELIYTICEEFVKHLVSITLEQSDKVNKKVLAPEHVFAALKEMGYDQHIMKLTEFTQDYNQKMSDRKKKIKLLRDGFKNSGTRQSLVNEQADLIQAAEERRKERQRQIDIENEKKLEEYKNLTKDAASYSPEPDHDMFD</sequence>
<dbReference type="Proteomes" id="UP000031668">
    <property type="component" value="Unassembled WGS sequence"/>
</dbReference>
<gene>
    <name evidence="9" type="ORF">RF11_03717</name>
</gene>
<dbReference type="Gene3D" id="1.10.20.10">
    <property type="entry name" value="Histone, subunit A"/>
    <property type="match status" value="1"/>
</dbReference>
<evidence type="ECO:0000256" key="7">
    <source>
        <dbReference type="SAM" id="MobiDB-lite"/>
    </source>
</evidence>
<evidence type="ECO:0000256" key="6">
    <source>
        <dbReference type="ARBA" id="ARBA00032651"/>
    </source>
</evidence>
<keyword evidence="10" id="KW-1185">Reference proteome</keyword>
<dbReference type="EMBL" id="JWZT01002097">
    <property type="protein sequence ID" value="KII70316.1"/>
    <property type="molecule type" value="Genomic_DNA"/>
</dbReference>
<comment type="caution">
    <text evidence="9">The sequence shown here is derived from an EMBL/GenBank/DDBJ whole genome shotgun (WGS) entry which is preliminary data.</text>
</comment>